<keyword evidence="3" id="KW-1185">Reference proteome</keyword>
<organism evidence="2 3">
    <name type="scientific">Thermostaphylospora chromogena</name>
    <dbReference type="NCBI Taxonomy" id="35622"/>
    <lineage>
        <taxon>Bacteria</taxon>
        <taxon>Bacillati</taxon>
        <taxon>Actinomycetota</taxon>
        <taxon>Actinomycetes</taxon>
        <taxon>Streptosporangiales</taxon>
        <taxon>Thermomonosporaceae</taxon>
        <taxon>Thermostaphylospora</taxon>
    </lineage>
</organism>
<dbReference type="EMBL" id="FNKK01000002">
    <property type="protein sequence ID" value="SDQ84684.1"/>
    <property type="molecule type" value="Genomic_DNA"/>
</dbReference>
<dbReference type="Proteomes" id="UP000217103">
    <property type="component" value="Unassembled WGS sequence"/>
</dbReference>
<reference evidence="2 3" key="1">
    <citation type="submission" date="2016-10" db="EMBL/GenBank/DDBJ databases">
        <authorList>
            <person name="de Groot N.N."/>
        </authorList>
    </citation>
    <scope>NUCLEOTIDE SEQUENCE [LARGE SCALE GENOMIC DNA]</scope>
    <source>
        <strain evidence="2 3">DSM 43794</strain>
    </source>
</reference>
<protein>
    <submittedName>
        <fullName evidence="2">Uncharacterized protein</fullName>
    </submittedName>
</protein>
<gene>
    <name evidence="2" type="ORF">SAMN04489764_2350</name>
</gene>
<name>A0A1H1E7N7_9ACTN</name>
<proteinExistence type="predicted"/>
<evidence type="ECO:0000313" key="3">
    <source>
        <dbReference type="Proteomes" id="UP000217103"/>
    </source>
</evidence>
<evidence type="ECO:0000256" key="1">
    <source>
        <dbReference type="SAM" id="MobiDB-lite"/>
    </source>
</evidence>
<evidence type="ECO:0000313" key="2">
    <source>
        <dbReference type="EMBL" id="SDQ84684.1"/>
    </source>
</evidence>
<dbReference type="AlphaFoldDB" id="A0A1H1E7N7"/>
<feature type="region of interest" description="Disordered" evidence="1">
    <location>
        <begin position="25"/>
        <end position="53"/>
    </location>
</feature>
<accession>A0A1H1E7N7</accession>
<sequence>MTYARVEDPGVAYPYIYLLGAPARDAGRRRPDATATRTSMTEPRRGRHGHTSIYERPVPRVAYPYIYLLGAPARDAGRRRPDATATRTSVYERSASWVAYPYVYL</sequence>